<dbReference type="CDD" id="cd15898">
    <property type="entry name" value="EFh_PI-PLC"/>
    <property type="match status" value="1"/>
</dbReference>
<keyword evidence="5 8" id="KW-0442">Lipid degradation</keyword>
<dbReference type="PRINTS" id="PR00390">
    <property type="entry name" value="PHPHLIPASEC"/>
</dbReference>
<reference evidence="12 13" key="1">
    <citation type="journal article" date="2018" name="Genome Biol. Evol.">
        <title>Multiple Roots of Fruiting Body Formation in Amoebozoa.</title>
        <authorList>
            <person name="Hillmann F."/>
            <person name="Forbes G."/>
            <person name="Novohradska S."/>
            <person name="Ferling I."/>
            <person name="Riege K."/>
            <person name="Groth M."/>
            <person name="Westermann M."/>
            <person name="Marz M."/>
            <person name="Spaller T."/>
            <person name="Winckler T."/>
            <person name="Schaap P."/>
            <person name="Glockner G."/>
        </authorList>
    </citation>
    <scope>NUCLEOTIDE SEQUENCE [LARGE SCALE GENOMIC DNA]</scope>
    <source>
        <strain evidence="12 13">Jena</strain>
    </source>
</reference>
<dbReference type="Pfam" id="PF00388">
    <property type="entry name" value="PI-PLC-X"/>
    <property type="match status" value="1"/>
</dbReference>
<protein>
    <recommendedName>
        <fullName evidence="2 8">Phosphoinositide phospholipase C</fullName>
        <ecNumber evidence="2 8">3.1.4.11</ecNumber>
    </recommendedName>
</protein>
<dbReference type="PROSITE" id="PS50222">
    <property type="entry name" value="EF_HAND_2"/>
    <property type="match status" value="2"/>
</dbReference>
<dbReference type="Gene3D" id="1.10.238.10">
    <property type="entry name" value="EF-hand"/>
    <property type="match status" value="2"/>
</dbReference>
<dbReference type="EC" id="3.1.4.11" evidence="2 8"/>
<dbReference type="OrthoDB" id="269822at2759"/>
<evidence type="ECO:0000259" key="10">
    <source>
        <dbReference type="PROSITE" id="PS50008"/>
    </source>
</evidence>
<dbReference type="InterPro" id="IPR002048">
    <property type="entry name" value="EF_hand_dom"/>
</dbReference>
<comment type="catalytic activity">
    <reaction evidence="8">
        <text>a 1,2-diacyl-sn-glycero-3-phospho-(1D-myo-inositol-4,5-bisphosphate) + H2O = 1D-myo-inositol 1,4,5-trisphosphate + a 1,2-diacyl-sn-glycerol + H(+)</text>
        <dbReference type="Rhea" id="RHEA:33179"/>
        <dbReference type="ChEBI" id="CHEBI:15377"/>
        <dbReference type="ChEBI" id="CHEBI:15378"/>
        <dbReference type="ChEBI" id="CHEBI:17815"/>
        <dbReference type="ChEBI" id="CHEBI:58456"/>
        <dbReference type="ChEBI" id="CHEBI:203600"/>
        <dbReference type="EC" id="3.1.4.11"/>
    </reaction>
</comment>
<dbReference type="PROSITE" id="PS50004">
    <property type="entry name" value="C2"/>
    <property type="match status" value="1"/>
</dbReference>
<comment type="cofactor">
    <cofactor evidence="1">
        <name>Ca(2+)</name>
        <dbReference type="ChEBI" id="CHEBI:29108"/>
    </cofactor>
</comment>
<dbReference type="Pfam" id="PF13499">
    <property type="entry name" value="EF-hand_7"/>
    <property type="match status" value="1"/>
</dbReference>
<dbReference type="SMART" id="SM00148">
    <property type="entry name" value="PLCXc"/>
    <property type="match status" value="1"/>
</dbReference>
<dbReference type="Pfam" id="PF00387">
    <property type="entry name" value="PI-PLC-Y"/>
    <property type="match status" value="1"/>
</dbReference>
<dbReference type="FunFam" id="3.20.20.190:FF:000039">
    <property type="entry name" value="Phosphoinositide phospholipase C"/>
    <property type="match status" value="1"/>
</dbReference>
<dbReference type="PANTHER" id="PTHR10336">
    <property type="entry name" value="PHOSPHOINOSITIDE-SPECIFIC PHOSPHOLIPASE C FAMILY PROTEIN"/>
    <property type="match status" value="1"/>
</dbReference>
<evidence type="ECO:0000256" key="6">
    <source>
        <dbReference type="ARBA" id="ARBA00023098"/>
    </source>
</evidence>
<dbReference type="Gene3D" id="2.60.40.150">
    <property type="entry name" value="C2 domain"/>
    <property type="match status" value="1"/>
</dbReference>
<organism evidence="12 13">
    <name type="scientific">Planoprotostelium fungivorum</name>
    <dbReference type="NCBI Taxonomy" id="1890364"/>
    <lineage>
        <taxon>Eukaryota</taxon>
        <taxon>Amoebozoa</taxon>
        <taxon>Evosea</taxon>
        <taxon>Variosea</taxon>
        <taxon>Cavosteliida</taxon>
        <taxon>Cavosteliaceae</taxon>
        <taxon>Planoprotostelium</taxon>
    </lineage>
</organism>
<dbReference type="PROSITE" id="PS00018">
    <property type="entry name" value="EF_HAND_1"/>
    <property type="match status" value="2"/>
</dbReference>
<dbReference type="AlphaFoldDB" id="A0A2P6NJR6"/>
<dbReference type="InterPro" id="IPR011992">
    <property type="entry name" value="EF-hand-dom_pair"/>
</dbReference>
<comment type="caution">
    <text evidence="12">The sequence shown here is derived from an EMBL/GenBank/DDBJ whole genome shotgun (WGS) entry which is preliminary data.</text>
</comment>
<feature type="domain" description="PI-PLC Y-box" evidence="10">
    <location>
        <begin position="364"/>
        <end position="475"/>
    </location>
</feature>
<evidence type="ECO:0000256" key="2">
    <source>
        <dbReference type="ARBA" id="ARBA00012368"/>
    </source>
</evidence>
<keyword evidence="7" id="KW-0807">Transducer</keyword>
<feature type="domain" description="EF-hand" evidence="11">
    <location>
        <begin position="5"/>
        <end position="40"/>
    </location>
</feature>
<dbReference type="Pfam" id="PF00168">
    <property type="entry name" value="C2"/>
    <property type="match status" value="1"/>
</dbReference>
<dbReference type="CDD" id="cd00275">
    <property type="entry name" value="C2_PLC_like"/>
    <property type="match status" value="1"/>
</dbReference>
<dbReference type="SMART" id="SM00239">
    <property type="entry name" value="C2"/>
    <property type="match status" value="1"/>
</dbReference>
<dbReference type="SUPFAM" id="SSF51695">
    <property type="entry name" value="PLC-like phosphodiesterases"/>
    <property type="match status" value="1"/>
</dbReference>
<dbReference type="EMBL" id="MDYQ01000067">
    <property type="protein sequence ID" value="PRP84208.1"/>
    <property type="molecule type" value="Genomic_DNA"/>
</dbReference>
<accession>A0A2P6NJR6</accession>
<dbReference type="InterPro" id="IPR018247">
    <property type="entry name" value="EF_Hand_1_Ca_BS"/>
</dbReference>
<dbReference type="SMART" id="SM00054">
    <property type="entry name" value="EFh"/>
    <property type="match status" value="2"/>
</dbReference>
<dbReference type="SUPFAM" id="SSF49562">
    <property type="entry name" value="C2 domain (Calcium/lipid-binding domain, CaLB)"/>
    <property type="match status" value="1"/>
</dbReference>
<dbReference type="InterPro" id="IPR001192">
    <property type="entry name" value="PI-PLC_fam"/>
</dbReference>
<evidence type="ECO:0000256" key="7">
    <source>
        <dbReference type="ARBA" id="ARBA00023224"/>
    </source>
</evidence>
<dbReference type="InterPro" id="IPR015359">
    <property type="entry name" value="PLC_EF-hand-like"/>
</dbReference>
<evidence type="ECO:0000256" key="8">
    <source>
        <dbReference type="RuleBase" id="RU361133"/>
    </source>
</evidence>
<dbReference type="SUPFAM" id="SSF47473">
    <property type="entry name" value="EF-hand"/>
    <property type="match status" value="1"/>
</dbReference>
<evidence type="ECO:0000256" key="1">
    <source>
        <dbReference type="ARBA" id="ARBA00001913"/>
    </source>
</evidence>
<evidence type="ECO:0000259" key="11">
    <source>
        <dbReference type="PROSITE" id="PS50222"/>
    </source>
</evidence>
<dbReference type="InParanoid" id="A0A2P6NJR6"/>
<sequence>MTSQVNEEHLKSEWSVADKDGDGTLTMKEIVSLLDKMNIKLKSKVVQKKFEEVDKDKSGKLDYNEFKVSDPHSNMSNLTSKQMFVSNLQLRNDIETLFEELNKGKNTGQMDEQQFYGFLKDVQKDKDASPEKAKALIQRYEPGSSHLTSKGFASYIADLNENSAMEPSAARVYQDMTQPLHHYYIASSHNTYLLQDQLRGPSSVEAYKNALLRGCRCVELDCWDGPQAEPIVYHGHTLTSRIKFEDVLTTIKEHGFTTSPYPVILSLEVHCSVQGQKNMAALLHQVLGSQLLPEKKMFADKASTRFKSPEELKNKIIVKGKTKAFQDEGAEIPRDEIKKLDPKEGQAAAAPAHGEKIAAELSDLVHLKATGFTDWNTYKDKFKYYYMSSFSEEKIDLFAKKNGADFIEYNRRHLSRIFPKGSRVDSSNYDPVKAWNHGSSIVALNYQTGSVPMFLNDGKFLENGKAGYVLKPQYFTAKDDSYHPGNKGGSATEYEITLISGWQLPKTASSNKRTGEIIDSYVKVEVRGIASDDFKTKTHTVSKNGFNPQWNHHFKFTVTRPELAVLLFVVKDKDLLSKDDLIGVYSQPIACLREGIRSVPIKGKHGQPTEGSMLMKIKINRK</sequence>
<dbReference type="SMART" id="SM00149">
    <property type="entry name" value="PLCYc"/>
    <property type="match status" value="1"/>
</dbReference>
<dbReference type="GO" id="GO:0016042">
    <property type="term" value="P:lipid catabolic process"/>
    <property type="evidence" value="ECO:0007669"/>
    <property type="project" value="UniProtKB-KW"/>
</dbReference>
<feature type="domain" description="EF-hand" evidence="11">
    <location>
        <begin position="41"/>
        <end position="76"/>
    </location>
</feature>
<keyword evidence="3 8" id="KW-0378">Hydrolase</keyword>
<evidence type="ECO:0000256" key="4">
    <source>
        <dbReference type="ARBA" id="ARBA00022837"/>
    </source>
</evidence>
<dbReference type="FunCoup" id="A0A2P6NJR6">
    <property type="interactions" value="73"/>
</dbReference>
<evidence type="ECO:0000313" key="12">
    <source>
        <dbReference type="EMBL" id="PRP84208.1"/>
    </source>
</evidence>
<feature type="domain" description="C2" evidence="9">
    <location>
        <begin position="472"/>
        <end position="603"/>
    </location>
</feature>
<keyword evidence="4" id="KW-0106">Calcium</keyword>
<dbReference type="GO" id="GO:0005509">
    <property type="term" value="F:calcium ion binding"/>
    <property type="evidence" value="ECO:0007669"/>
    <property type="project" value="InterPro"/>
</dbReference>
<evidence type="ECO:0000256" key="3">
    <source>
        <dbReference type="ARBA" id="ARBA00022801"/>
    </source>
</evidence>
<dbReference type="PROSITE" id="PS50007">
    <property type="entry name" value="PIPLC_X_DOMAIN"/>
    <property type="match status" value="1"/>
</dbReference>
<name>A0A2P6NJR6_9EUKA</name>
<gene>
    <name evidence="12" type="ORF">PROFUN_08408</name>
</gene>
<evidence type="ECO:0000259" key="9">
    <source>
        <dbReference type="PROSITE" id="PS50004"/>
    </source>
</evidence>
<proteinExistence type="predicted"/>
<dbReference type="InterPro" id="IPR001711">
    <property type="entry name" value="PLipase_C_Pinositol-sp_Y"/>
</dbReference>
<evidence type="ECO:0000313" key="13">
    <source>
        <dbReference type="Proteomes" id="UP000241769"/>
    </source>
</evidence>
<dbReference type="Pfam" id="PF09279">
    <property type="entry name" value="EF-hand_like"/>
    <property type="match status" value="1"/>
</dbReference>
<evidence type="ECO:0000256" key="5">
    <source>
        <dbReference type="ARBA" id="ARBA00022963"/>
    </source>
</evidence>
<dbReference type="GO" id="GO:0004435">
    <property type="term" value="F:phosphatidylinositol-4,5-bisphosphate phospholipase C activity"/>
    <property type="evidence" value="ECO:0007669"/>
    <property type="project" value="UniProtKB-EC"/>
</dbReference>
<dbReference type="CDD" id="cd08558">
    <property type="entry name" value="PI-PLCc_eukaryota"/>
    <property type="match status" value="1"/>
</dbReference>
<dbReference type="STRING" id="1890364.A0A2P6NJR6"/>
<dbReference type="GO" id="GO:0035556">
    <property type="term" value="P:intracellular signal transduction"/>
    <property type="evidence" value="ECO:0007669"/>
    <property type="project" value="InterPro"/>
</dbReference>
<dbReference type="InterPro" id="IPR017946">
    <property type="entry name" value="PLC-like_Pdiesterase_TIM-brl"/>
</dbReference>
<dbReference type="PROSITE" id="PS50008">
    <property type="entry name" value="PIPLC_Y_DOMAIN"/>
    <property type="match status" value="1"/>
</dbReference>
<dbReference type="InterPro" id="IPR000008">
    <property type="entry name" value="C2_dom"/>
</dbReference>
<dbReference type="InterPro" id="IPR035892">
    <property type="entry name" value="C2_domain_sf"/>
</dbReference>
<keyword evidence="13" id="KW-1185">Reference proteome</keyword>
<keyword evidence="6 8" id="KW-0443">Lipid metabolism</keyword>
<dbReference type="Proteomes" id="UP000241769">
    <property type="component" value="Unassembled WGS sequence"/>
</dbReference>
<dbReference type="Gene3D" id="3.20.20.190">
    <property type="entry name" value="Phosphatidylinositol (PI) phosphodiesterase"/>
    <property type="match status" value="1"/>
</dbReference>
<dbReference type="InterPro" id="IPR000909">
    <property type="entry name" value="PLipase_C_PInositol-sp_X_dom"/>
</dbReference>